<organism evidence="2 3">
    <name type="scientific">Pseudomonas fulva</name>
    <dbReference type="NCBI Taxonomy" id="47880"/>
    <lineage>
        <taxon>Bacteria</taxon>
        <taxon>Pseudomonadati</taxon>
        <taxon>Pseudomonadota</taxon>
        <taxon>Gammaproteobacteria</taxon>
        <taxon>Pseudomonadales</taxon>
        <taxon>Pseudomonadaceae</taxon>
        <taxon>Pseudomonas</taxon>
    </lineage>
</organism>
<sequence length="80" mass="9002">MSRMDSRTADKFVVRLPDGLRDKIFAVAGDNQRSMNGEIVYRLEQSLRDDQVIATQAELIKLLTRRVAELEPATADEVPA</sequence>
<feature type="domain" description="Arc-like DNA binding" evidence="1">
    <location>
        <begin position="6"/>
        <end position="49"/>
    </location>
</feature>
<dbReference type="Gene3D" id="1.10.1220.10">
    <property type="entry name" value="Met repressor-like"/>
    <property type="match status" value="1"/>
</dbReference>
<dbReference type="GO" id="GO:0006355">
    <property type="term" value="P:regulation of DNA-templated transcription"/>
    <property type="evidence" value="ECO:0007669"/>
    <property type="project" value="InterPro"/>
</dbReference>
<dbReference type="InterPro" id="IPR010985">
    <property type="entry name" value="Ribbon_hlx_hlx"/>
</dbReference>
<gene>
    <name evidence="2" type="ORF">RU08_19395</name>
</gene>
<dbReference type="EMBL" id="JXQW01000061">
    <property type="protein sequence ID" value="KIP97022.1"/>
    <property type="molecule type" value="Genomic_DNA"/>
</dbReference>
<dbReference type="SUPFAM" id="SSF47598">
    <property type="entry name" value="Ribbon-helix-helix"/>
    <property type="match status" value="1"/>
</dbReference>
<dbReference type="Proteomes" id="UP000032068">
    <property type="component" value="Unassembled WGS sequence"/>
</dbReference>
<dbReference type="AlphaFoldDB" id="A0A0D0IV51"/>
<protein>
    <recommendedName>
        <fullName evidence="1">Arc-like DNA binding domain-containing protein</fullName>
    </recommendedName>
</protein>
<dbReference type="Pfam" id="PF03869">
    <property type="entry name" value="Arc"/>
    <property type="match status" value="1"/>
</dbReference>
<name>A0A0D0IV51_9PSED</name>
<evidence type="ECO:0000259" key="1">
    <source>
        <dbReference type="Pfam" id="PF03869"/>
    </source>
</evidence>
<evidence type="ECO:0000313" key="2">
    <source>
        <dbReference type="EMBL" id="KIP97022.1"/>
    </source>
</evidence>
<dbReference type="InterPro" id="IPR013321">
    <property type="entry name" value="Arc_rbn_hlx_hlx"/>
</dbReference>
<dbReference type="OrthoDB" id="8685865at2"/>
<dbReference type="InterPro" id="IPR005569">
    <property type="entry name" value="Arc_DNA-bd_dom"/>
</dbReference>
<dbReference type="RefSeq" id="WP_042555495.1">
    <property type="nucleotide sequence ID" value="NZ_JXQW01000061.1"/>
</dbReference>
<proteinExistence type="predicted"/>
<dbReference type="GO" id="GO:0003677">
    <property type="term" value="F:DNA binding"/>
    <property type="evidence" value="ECO:0007669"/>
    <property type="project" value="InterPro"/>
</dbReference>
<reference evidence="2 3" key="1">
    <citation type="submission" date="2014-12" db="EMBL/GenBank/DDBJ databases">
        <title>16Stimator: statistical estimation of ribosomal gene copy numbers from draft genome assemblies.</title>
        <authorList>
            <person name="Perisin M.A."/>
            <person name="Vetter M."/>
            <person name="Gilbert J.A."/>
            <person name="Bergelson J."/>
        </authorList>
    </citation>
    <scope>NUCLEOTIDE SEQUENCE [LARGE SCALE GENOMIC DNA]</scope>
    <source>
        <strain evidence="2 3">MEJ086</strain>
    </source>
</reference>
<accession>A0A0D0IV51</accession>
<evidence type="ECO:0000313" key="3">
    <source>
        <dbReference type="Proteomes" id="UP000032068"/>
    </source>
</evidence>
<comment type="caution">
    <text evidence="2">The sequence shown here is derived from an EMBL/GenBank/DDBJ whole genome shotgun (WGS) entry which is preliminary data.</text>
</comment>